<reference evidence="1" key="1">
    <citation type="journal article" date="2015" name="Nature">
        <title>Complex archaea that bridge the gap between prokaryotes and eukaryotes.</title>
        <authorList>
            <person name="Spang A."/>
            <person name="Saw J.H."/>
            <person name="Jorgensen S.L."/>
            <person name="Zaremba-Niedzwiedzka K."/>
            <person name="Martijn J."/>
            <person name="Lind A.E."/>
            <person name="van Eijk R."/>
            <person name="Schleper C."/>
            <person name="Guy L."/>
            <person name="Ettema T.J."/>
        </authorList>
    </citation>
    <scope>NUCLEOTIDE SEQUENCE</scope>
</reference>
<name>A0A0F9I9T9_9ZZZZ</name>
<dbReference type="EMBL" id="LAZR01019972">
    <property type="protein sequence ID" value="KKL90575.1"/>
    <property type="molecule type" value="Genomic_DNA"/>
</dbReference>
<organism evidence="1">
    <name type="scientific">marine sediment metagenome</name>
    <dbReference type="NCBI Taxonomy" id="412755"/>
    <lineage>
        <taxon>unclassified sequences</taxon>
        <taxon>metagenomes</taxon>
        <taxon>ecological metagenomes</taxon>
    </lineage>
</organism>
<comment type="caution">
    <text evidence="1">The sequence shown here is derived from an EMBL/GenBank/DDBJ whole genome shotgun (WGS) entry which is preliminary data.</text>
</comment>
<feature type="non-terminal residue" evidence="1">
    <location>
        <position position="1"/>
    </location>
</feature>
<evidence type="ECO:0000313" key="1">
    <source>
        <dbReference type="EMBL" id="KKL90575.1"/>
    </source>
</evidence>
<sequence>SKGTTKMPFIEMGEEFANAKETPLAPEGQYDLKVHALSEEKVPGLKNNLVVDIRFEEDYLPIRHWIALPIPEKDARNDQEKGHDPGTTAKTKMLMAKRFCYLFGIPYTDLGFNTDDFLGASVRAGVTQSSYERKDGSTATNNKIILPRLPDEVEAAS</sequence>
<accession>A0A0F9I9T9</accession>
<protein>
    <submittedName>
        <fullName evidence="1">Uncharacterized protein</fullName>
    </submittedName>
</protein>
<proteinExistence type="predicted"/>
<gene>
    <name evidence="1" type="ORF">LCGC14_1903250</name>
</gene>
<dbReference type="AlphaFoldDB" id="A0A0F9I9T9"/>